<proteinExistence type="predicted"/>
<dbReference type="PROSITE" id="PS50076">
    <property type="entry name" value="DNAJ_2"/>
    <property type="match status" value="1"/>
</dbReference>
<protein>
    <recommendedName>
        <fullName evidence="2">J domain-containing protein</fullName>
    </recommendedName>
</protein>
<evidence type="ECO:0000256" key="1">
    <source>
        <dbReference type="SAM" id="MobiDB-lite"/>
    </source>
</evidence>
<feature type="region of interest" description="Disordered" evidence="1">
    <location>
        <begin position="32"/>
        <end position="65"/>
    </location>
</feature>
<dbReference type="Gene3D" id="1.10.287.110">
    <property type="entry name" value="DnaJ domain"/>
    <property type="match status" value="1"/>
</dbReference>
<feature type="domain" description="J" evidence="2">
    <location>
        <begin position="1"/>
        <end position="39"/>
    </location>
</feature>
<evidence type="ECO:0000313" key="3">
    <source>
        <dbReference type="EMBL" id="CAA9477355.1"/>
    </source>
</evidence>
<sequence length="196" mass="21839">MAAAYRELAKLHHPDRTADDGARMREVNAAYDAIGRSRRDKGPVSVANQPRRAGPAAGTGPRATPGWWLAPTLRRQLGRELLDALQPREDVLLVADASTWDSPSVRLVATDRRLLWLRDDAPVARVRFLPYRNVDEVEARYSRRGRRGELRVKPLDGRRLSFAAMTPQTVETMLRLLRPRLPGGQPPKPQTNGGGA</sequence>
<dbReference type="InterPro" id="IPR036869">
    <property type="entry name" value="J_dom_sf"/>
</dbReference>
<dbReference type="SUPFAM" id="SSF46565">
    <property type="entry name" value="Chaperone J-domain"/>
    <property type="match status" value="1"/>
</dbReference>
<dbReference type="CDD" id="cd06257">
    <property type="entry name" value="DnaJ"/>
    <property type="match status" value="1"/>
</dbReference>
<name>A0A6J4RMP2_9ACTN</name>
<feature type="compositionally biased region" description="Low complexity" evidence="1">
    <location>
        <begin position="50"/>
        <end position="65"/>
    </location>
</feature>
<gene>
    <name evidence="3" type="ORF">AVDCRST_MAG65-1216</name>
</gene>
<dbReference type="EMBL" id="CADCVL010000204">
    <property type="protein sequence ID" value="CAA9477355.1"/>
    <property type="molecule type" value="Genomic_DNA"/>
</dbReference>
<dbReference type="InterPro" id="IPR001623">
    <property type="entry name" value="DnaJ_domain"/>
</dbReference>
<reference evidence="3" key="1">
    <citation type="submission" date="2020-02" db="EMBL/GenBank/DDBJ databases">
        <authorList>
            <person name="Meier V. D."/>
        </authorList>
    </citation>
    <scope>NUCLEOTIDE SEQUENCE</scope>
    <source>
        <strain evidence="3">AVDCRST_MAG65</strain>
    </source>
</reference>
<dbReference type="AlphaFoldDB" id="A0A6J4RMP2"/>
<evidence type="ECO:0000259" key="2">
    <source>
        <dbReference type="PROSITE" id="PS50076"/>
    </source>
</evidence>
<accession>A0A6J4RMP2</accession>
<organism evidence="3">
    <name type="scientific">uncultured Solirubrobacteraceae bacterium</name>
    <dbReference type="NCBI Taxonomy" id="1162706"/>
    <lineage>
        <taxon>Bacteria</taxon>
        <taxon>Bacillati</taxon>
        <taxon>Actinomycetota</taxon>
        <taxon>Thermoleophilia</taxon>
        <taxon>Solirubrobacterales</taxon>
        <taxon>Solirubrobacteraceae</taxon>
        <taxon>environmental samples</taxon>
    </lineage>
</organism>